<gene>
    <name evidence="6" type="primary">bigR</name>
    <name evidence="6" type="ORF">Pla52o_19280</name>
</gene>
<evidence type="ECO:0000256" key="1">
    <source>
        <dbReference type="ARBA" id="ARBA00023015"/>
    </source>
</evidence>
<reference evidence="6 7" key="1">
    <citation type="submission" date="2019-02" db="EMBL/GenBank/DDBJ databases">
        <title>Deep-cultivation of Planctomycetes and their phenomic and genomic characterization uncovers novel biology.</title>
        <authorList>
            <person name="Wiegand S."/>
            <person name="Jogler M."/>
            <person name="Boedeker C."/>
            <person name="Pinto D."/>
            <person name="Vollmers J."/>
            <person name="Rivas-Marin E."/>
            <person name="Kohn T."/>
            <person name="Peeters S.H."/>
            <person name="Heuer A."/>
            <person name="Rast P."/>
            <person name="Oberbeckmann S."/>
            <person name="Bunk B."/>
            <person name="Jeske O."/>
            <person name="Meyerdierks A."/>
            <person name="Storesund J.E."/>
            <person name="Kallscheuer N."/>
            <person name="Luecker S."/>
            <person name="Lage O.M."/>
            <person name="Pohl T."/>
            <person name="Merkel B.J."/>
            <person name="Hornburger P."/>
            <person name="Mueller R.-W."/>
            <person name="Bruemmer F."/>
            <person name="Labrenz M."/>
            <person name="Spormann A.M."/>
            <person name="Op Den Camp H."/>
            <person name="Overmann J."/>
            <person name="Amann R."/>
            <person name="Jetten M.S.M."/>
            <person name="Mascher T."/>
            <person name="Medema M.H."/>
            <person name="Devos D.P."/>
            <person name="Kaster A.-K."/>
            <person name="Ovreas L."/>
            <person name="Rohde M."/>
            <person name="Galperin M.Y."/>
            <person name="Jogler C."/>
        </authorList>
    </citation>
    <scope>NUCLEOTIDE SEQUENCE [LARGE SCALE GENOMIC DNA]</scope>
    <source>
        <strain evidence="6 7">Pla52o</strain>
    </source>
</reference>
<dbReference type="InterPro" id="IPR051011">
    <property type="entry name" value="Metal_resp_trans_reg"/>
</dbReference>
<dbReference type="Gene3D" id="1.10.10.10">
    <property type="entry name" value="Winged helix-like DNA-binding domain superfamily/Winged helix DNA-binding domain"/>
    <property type="match status" value="1"/>
</dbReference>
<evidence type="ECO:0000313" key="6">
    <source>
        <dbReference type="EMBL" id="TWU24005.1"/>
    </source>
</evidence>
<dbReference type="SUPFAM" id="SSF46785">
    <property type="entry name" value="Winged helix' DNA-binding domain"/>
    <property type="match status" value="1"/>
</dbReference>
<evidence type="ECO:0000259" key="5">
    <source>
        <dbReference type="PROSITE" id="PS50987"/>
    </source>
</evidence>
<evidence type="ECO:0000256" key="2">
    <source>
        <dbReference type="ARBA" id="ARBA00023125"/>
    </source>
</evidence>
<accession>A0A5C6CIQ7</accession>
<keyword evidence="7" id="KW-1185">Reference proteome</keyword>
<feature type="domain" description="HTH arsR-type" evidence="5">
    <location>
        <begin position="41"/>
        <end position="135"/>
    </location>
</feature>
<comment type="caution">
    <text evidence="6">The sequence shown here is derived from an EMBL/GenBank/DDBJ whole genome shotgun (WGS) entry which is preliminary data.</text>
</comment>
<name>A0A5C6CIQ7_9BACT</name>
<evidence type="ECO:0000313" key="7">
    <source>
        <dbReference type="Proteomes" id="UP000316304"/>
    </source>
</evidence>
<evidence type="ECO:0000256" key="3">
    <source>
        <dbReference type="ARBA" id="ARBA00023163"/>
    </source>
</evidence>
<dbReference type="InterPro" id="IPR036388">
    <property type="entry name" value="WH-like_DNA-bd_sf"/>
</dbReference>
<keyword evidence="1" id="KW-0805">Transcription regulation</keyword>
<dbReference type="EMBL" id="SJPT01000003">
    <property type="protein sequence ID" value="TWU24005.1"/>
    <property type="molecule type" value="Genomic_DNA"/>
</dbReference>
<dbReference type="PANTHER" id="PTHR43132:SF2">
    <property type="entry name" value="ARSENICAL RESISTANCE OPERON REPRESSOR ARSR-RELATED"/>
    <property type="match status" value="1"/>
</dbReference>
<dbReference type="InterPro" id="IPR001845">
    <property type="entry name" value="HTH_ArsR_DNA-bd_dom"/>
</dbReference>
<sequence>MKSKKTSRIAATQSATAEAAASRTTPPRLMTNRRGAAKNNAGTSAFTEAAECLKIIAHPVRLRMIQLLLAGRYTVGELAADCEIPDNVASEHLRLMQRCGFFTSEREGRRVYYEVAEPHLKQLMACIEGRFLQPQGPAESGSQG</sequence>
<feature type="region of interest" description="Disordered" evidence="4">
    <location>
        <begin position="1"/>
        <end position="38"/>
    </location>
</feature>
<dbReference type="PRINTS" id="PR00778">
    <property type="entry name" value="HTHARSR"/>
</dbReference>
<keyword evidence="2" id="KW-0238">DNA-binding</keyword>
<dbReference type="Proteomes" id="UP000316304">
    <property type="component" value="Unassembled WGS sequence"/>
</dbReference>
<dbReference type="PROSITE" id="PS50987">
    <property type="entry name" value="HTH_ARSR_2"/>
    <property type="match status" value="1"/>
</dbReference>
<dbReference type="InterPro" id="IPR011991">
    <property type="entry name" value="ArsR-like_HTH"/>
</dbReference>
<feature type="compositionally biased region" description="Low complexity" evidence="4">
    <location>
        <begin position="10"/>
        <end position="25"/>
    </location>
</feature>
<dbReference type="NCBIfam" id="NF033788">
    <property type="entry name" value="HTH_metalloreg"/>
    <property type="match status" value="1"/>
</dbReference>
<keyword evidence="3" id="KW-0804">Transcription</keyword>
<organism evidence="6 7">
    <name type="scientific">Novipirellula galeiformis</name>
    <dbReference type="NCBI Taxonomy" id="2528004"/>
    <lineage>
        <taxon>Bacteria</taxon>
        <taxon>Pseudomonadati</taxon>
        <taxon>Planctomycetota</taxon>
        <taxon>Planctomycetia</taxon>
        <taxon>Pirellulales</taxon>
        <taxon>Pirellulaceae</taxon>
        <taxon>Novipirellula</taxon>
    </lineage>
</organism>
<dbReference type="GO" id="GO:0003677">
    <property type="term" value="F:DNA binding"/>
    <property type="evidence" value="ECO:0007669"/>
    <property type="project" value="UniProtKB-KW"/>
</dbReference>
<proteinExistence type="predicted"/>
<evidence type="ECO:0000256" key="4">
    <source>
        <dbReference type="SAM" id="MobiDB-lite"/>
    </source>
</evidence>
<dbReference type="CDD" id="cd00090">
    <property type="entry name" value="HTH_ARSR"/>
    <property type="match status" value="1"/>
</dbReference>
<dbReference type="Pfam" id="PF12840">
    <property type="entry name" value="HTH_20"/>
    <property type="match status" value="1"/>
</dbReference>
<dbReference type="PANTHER" id="PTHR43132">
    <property type="entry name" value="ARSENICAL RESISTANCE OPERON REPRESSOR ARSR-RELATED"/>
    <property type="match status" value="1"/>
</dbReference>
<dbReference type="SMART" id="SM00418">
    <property type="entry name" value="HTH_ARSR"/>
    <property type="match status" value="1"/>
</dbReference>
<dbReference type="InterPro" id="IPR036390">
    <property type="entry name" value="WH_DNA-bd_sf"/>
</dbReference>
<protein>
    <submittedName>
        <fullName evidence="6">Biofilm growth-associated repressor</fullName>
    </submittedName>
</protein>
<dbReference type="AlphaFoldDB" id="A0A5C6CIQ7"/>
<dbReference type="GO" id="GO:0003700">
    <property type="term" value="F:DNA-binding transcription factor activity"/>
    <property type="evidence" value="ECO:0007669"/>
    <property type="project" value="InterPro"/>
</dbReference>